<evidence type="ECO:0000313" key="3">
    <source>
        <dbReference type="Proteomes" id="UP001268089"/>
    </source>
</evidence>
<comment type="caution">
    <text evidence="2">The sequence shown here is derived from an EMBL/GenBank/DDBJ whole genome shotgun (WGS) entry which is preliminary data.</text>
</comment>
<dbReference type="Gene3D" id="3.10.620.30">
    <property type="match status" value="1"/>
</dbReference>
<dbReference type="Pfam" id="PF01841">
    <property type="entry name" value="Transglut_core"/>
    <property type="match status" value="1"/>
</dbReference>
<accession>A0ABU1ZH84</accession>
<dbReference type="InterPro" id="IPR002931">
    <property type="entry name" value="Transglutaminase-like"/>
</dbReference>
<dbReference type="SUPFAM" id="SSF54001">
    <property type="entry name" value="Cysteine proteinases"/>
    <property type="match status" value="1"/>
</dbReference>
<evidence type="ECO:0000259" key="1">
    <source>
        <dbReference type="SMART" id="SM00460"/>
    </source>
</evidence>
<dbReference type="PANTHER" id="PTHR38339">
    <property type="entry name" value="TRANSGLUTAMINASE DOMAIN PROTEIN"/>
    <property type="match status" value="1"/>
</dbReference>
<organism evidence="2 3">
    <name type="scientific">Rhodoferax saidenbachensis</name>
    <dbReference type="NCBI Taxonomy" id="1484693"/>
    <lineage>
        <taxon>Bacteria</taxon>
        <taxon>Pseudomonadati</taxon>
        <taxon>Pseudomonadota</taxon>
        <taxon>Betaproteobacteria</taxon>
        <taxon>Burkholderiales</taxon>
        <taxon>Comamonadaceae</taxon>
        <taxon>Rhodoferax</taxon>
    </lineage>
</organism>
<dbReference type="InterPro" id="IPR038765">
    <property type="entry name" value="Papain-like_cys_pep_sf"/>
</dbReference>
<dbReference type="Proteomes" id="UP001268089">
    <property type="component" value="Unassembled WGS sequence"/>
</dbReference>
<protein>
    <submittedName>
        <fullName evidence="2">Transglutaminase-like putative cysteine protease</fullName>
    </submittedName>
</protein>
<dbReference type="SMART" id="SM00460">
    <property type="entry name" value="TGc"/>
    <property type="match status" value="1"/>
</dbReference>
<dbReference type="RefSeq" id="WP_310338442.1">
    <property type="nucleotide sequence ID" value="NZ_JAVDXO010000001.1"/>
</dbReference>
<dbReference type="PROSITE" id="PS51318">
    <property type="entry name" value="TAT"/>
    <property type="match status" value="1"/>
</dbReference>
<dbReference type="PANTHER" id="PTHR38339:SF1">
    <property type="entry name" value="TRANSGLUTAMINASE-LIKE DOMAIN-CONTAINING PROTEIN"/>
    <property type="match status" value="1"/>
</dbReference>
<gene>
    <name evidence="2" type="ORF">J2X15_000154</name>
</gene>
<reference evidence="2 3" key="1">
    <citation type="submission" date="2023-07" db="EMBL/GenBank/DDBJ databases">
        <title>Sorghum-associated microbial communities from plants grown in Nebraska, USA.</title>
        <authorList>
            <person name="Schachtman D."/>
        </authorList>
    </citation>
    <scope>NUCLEOTIDE SEQUENCE [LARGE SCALE GENOMIC DNA]</scope>
    <source>
        <strain evidence="2 3">BE308</strain>
    </source>
</reference>
<proteinExistence type="predicted"/>
<sequence>MAPVTSAAPVASCAASRRTFIKNSAVALASTALPAINFAQTASTAERQFSPIPGTWRTFEVTTRVDIAKPQGGTRLWLPIPSVNSDWQKSLESSYSSNGTARIEDDNTTGARMLYVEFAENEAKPYVELTSRIQTQNRKQDWARKVAVAEDATTLKYWTQPTALLPTDGIVRSTAVEATRGAKTDVEKAQMLFDWIVTNTYREPKVRGCGEGDIKTMLETNNLGGKCADLNALFVGLCRAVGIPARDVYGLRVAPSAFGYRELGGNSASLKGAQHCRAEVYLKGQGWVGMDPADVAKVMRQESPEWIKTAKNPLVAPVNKGLFGGWEGNWMAYNVAHDVVLPQSKGPKLGFFMYPAAETAAGRLDSYAPDDFKYQISAKEIAA</sequence>
<dbReference type="InterPro" id="IPR006311">
    <property type="entry name" value="TAT_signal"/>
</dbReference>
<feature type="domain" description="Transglutaminase-like" evidence="1">
    <location>
        <begin position="219"/>
        <end position="294"/>
    </location>
</feature>
<dbReference type="EMBL" id="JAVDXO010000001">
    <property type="protein sequence ID" value="MDR7304888.1"/>
    <property type="molecule type" value="Genomic_DNA"/>
</dbReference>
<keyword evidence="3" id="KW-1185">Reference proteome</keyword>
<evidence type="ECO:0000313" key="2">
    <source>
        <dbReference type="EMBL" id="MDR7304888.1"/>
    </source>
</evidence>
<name>A0ABU1ZH84_9BURK</name>